<accession>A0A645E3K2</accession>
<evidence type="ECO:0000259" key="1">
    <source>
        <dbReference type="Pfam" id="PF19823"/>
    </source>
</evidence>
<dbReference type="EMBL" id="VSSQ01041887">
    <property type="protein sequence ID" value="MPM95383.1"/>
    <property type="molecule type" value="Genomic_DNA"/>
</dbReference>
<proteinExistence type="predicted"/>
<feature type="domain" description="DUF6305" evidence="1">
    <location>
        <begin position="35"/>
        <end position="191"/>
    </location>
</feature>
<dbReference type="Pfam" id="PF19823">
    <property type="entry name" value="DUF6305"/>
    <property type="match status" value="1"/>
</dbReference>
<dbReference type="AlphaFoldDB" id="A0A645E3K2"/>
<gene>
    <name evidence="2" type="ORF">SDC9_142537</name>
</gene>
<reference evidence="2" key="1">
    <citation type="submission" date="2019-08" db="EMBL/GenBank/DDBJ databases">
        <authorList>
            <person name="Kucharzyk K."/>
            <person name="Murdoch R.W."/>
            <person name="Higgins S."/>
            <person name="Loffler F."/>
        </authorList>
    </citation>
    <scope>NUCLEOTIDE SEQUENCE</scope>
</reference>
<evidence type="ECO:0000313" key="2">
    <source>
        <dbReference type="EMBL" id="MPM95383.1"/>
    </source>
</evidence>
<organism evidence="2">
    <name type="scientific">bioreactor metagenome</name>
    <dbReference type="NCBI Taxonomy" id="1076179"/>
    <lineage>
        <taxon>unclassified sequences</taxon>
        <taxon>metagenomes</taxon>
        <taxon>ecological metagenomes</taxon>
    </lineage>
</organism>
<dbReference type="InterPro" id="IPR046272">
    <property type="entry name" value="DUF6305"/>
</dbReference>
<name>A0A645E3K2_9ZZZZ</name>
<sequence>MKMNLKTSLLLGVVCLFAILNVAGAGIAAETPTVEAPIIVTTCGQSPGAVMVKMSLMQAKLAPVESNNTIAASELKGKGYKTLIVTTGTSGKGMGAAGTNVNKEIARCKEVIEAAKAEGIIVITAHVEGMARRTDSADQASIDEIIPLGDAILIVTNSNTDGYFTKLAEENNKPLIEAKDALAIGTSLKELSK</sequence>
<comment type="caution">
    <text evidence="2">The sequence shown here is derived from an EMBL/GenBank/DDBJ whole genome shotgun (WGS) entry which is preliminary data.</text>
</comment>
<protein>
    <recommendedName>
        <fullName evidence="1">DUF6305 domain-containing protein</fullName>
    </recommendedName>
</protein>